<dbReference type="GO" id="GO:0016706">
    <property type="term" value="F:2-oxoglutarate-dependent dioxygenase activity"/>
    <property type="evidence" value="ECO:0007669"/>
    <property type="project" value="TreeGrafter"/>
</dbReference>
<organism evidence="8 9">
    <name type="scientific">Penicillium brasilianum</name>
    <dbReference type="NCBI Taxonomy" id="104259"/>
    <lineage>
        <taxon>Eukaryota</taxon>
        <taxon>Fungi</taxon>
        <taxon>Dikarya</taxon>
        <taxon>Ascomycota</taxon>
        <taxon>Pezizomycotina</taxon>
        <taxon>Eurotiomycetes</taxon>
        <taxon>Eurotiomycetidae</taxon>
        <taxon>Eurotiales</taxon>
        <taxon>Aspergillaceae</taxon>
        <taxon>Penicillium</taxon>
    </lineage>
</organism>
<dbReference type="SUPFAM" id="SSF51197">
    <property type="entry name" value="Clavaminate synthase-like"/>
    <property type="match status" value="1"/>
</dbReference>
<dbReference type="EMBL" id="LJBN01000079">
    <property type="protein sequence ID" value="OOQ90407.1"/>
    <property type="molecule type" value="Genomic_DNA"/>
</dbReference>
<evidence type="ECO:0000256" key="5">
    <source>
        <dbReference type="ARBA" id="ARBA00023002"/>
    </source>
</evidence>
<dbReference type="GO" id="GO:0046872">
    <property type="term" value="F:metal ion binding"/>
    <property type="evidence" value="ECO:0007669"/>
    <property type="project" value="UniProtKB-KW"/>
</dbReference>
<dbReference type="Pfam" id="PF02668">
    <property type="entry name" value="TauD"/>
    <property type="match status" value="1"/>
</dbReference>
<dbReference type="PANTHER" id="PTHR30468">
    <property type="entry name" value="ALPHA-KETOGLUTARATE-DEPENDENT SULFONATE DIOXYGENASE"/>
    <property type="match status" value="1"/>
</dbReference>
<dbReference type="PANTHER" id="PTHR30468:SF20">
    <property type="entry name" value="TAUD_TFDA-LIKE DOMAIN-CONTAINING PROTEIN-RELATED"/>
    <property type="match status" value="1"/>
</dbReference>
<comment type="similarity">
    <text evidence="2">Belongs to the TfdA dioxygenase family.</text>
</comment>
<evidence type="ECO:0000256" key="6">
    <source>
        <dbReference type="ARBA" id="ARBA00023004"/>
    </source>
</evidence>
<dbReference type="GO" id="GO:0005737">
    <property type="term" value="C:cytoplasm"/>
    <property type="evidence" value="ECO:0007669"/>
    <property type="project" value="TreeGrafter"/>
</dbReference>
<dbReference type="InterPro" id="IPR042098">
    <property type="entry name" value="TauD-like_sf"/>
</dbReference>
<keyword evidence="3" id="KW-0479">Metal-binding</keyword>
<evidence type="ECO:0000256" key="2">
    <source>
        <dbReference type="ARBA" id="ARBA00005896"/>
    </source>
</evidence>
<sequence length="380" mass="42657">MGLVCTSAFNSHTAILFPTVYNLTSYQADFMMTAGEPAPCHPLPHRKSGALDNFKYIETSPALGREYPGLQLSSIIDDEEIVRDLAITASERGVLFFDHQDIAPSELKRLILKIGELMGNPKEAGLHRHAFSIKGNEELNIPEVDDPDILILSSAVQNTNFNVALPVGSRKFASWGWHSDESHEKYPPAYTGFKIAKSPPTGGDTLFVSSYGLYEYLSDPWQKFAESLTATHHAAEYLRHKDVGFKFHDNVKRGHPENVDLDFKASHPVVRTNPVTGWKGLYGVGWGLIDGSFDNMTEDESNLLKQYFLRVITDNSNLQIRKRWGDDGVAIWDNRAVHHNPTYDVVDGERTTFRVAGVGEKPYFDPNSTSRTEFLRKQRA</sequence>
<evidence type="ECO:0000313" key="8">
    <source>
        <dbReference type="EMBL" id="OOQ90407.1"/>
    </source>
</evidence>
<evidence type="ECO:0000256" key="1">
    <source>
        <dbReference type="ARBA" id="ARBA00001954"/>
    </source>
</evidence>
<dbReference type="AlphaFoldDB" id="A0A1S9RY12"/>
<comment type="caution">
    <text evidence="8">The sequence shown here is derived from an EMBL/GenBank/DDBJ whole genome shotgun (WGS) entry which is preliminary data.</text>
</comment>
<reference evidence="9" key="1">
    <citation type="submission" date="2015-09" db="EMBL/GenBank/DDBJ databases">
        <authorList>
            <person name="Fill T.P."/>
            <person name="Baretta J.F."/>
            <person name="de Almeida L.G."/>
            <person name="Rocha M."/>
            <person name="de Souza D.H."/>
            <person name="Malavazi I."/>
            <person name="Cerdeira L.T."/>
            <person name="Hong H."/>
            <person name="Samborskyy M."/>
            <person name="de Vasconcelos A.T."/>
            <person name="Leadlay P."/>
            <person name="Rodrigues-Filho E."/>
        </authorList>
    </citation>
    <scope>NUCLEOTIDE SEQUENCE [LARGE SCALE GENOMIC DNA]</scope>
    <source>
        <strain evidence="9">LaBioMMi 136</strain>
    </source>
</reference>
<dbReference type="InterPro" id="IPR051323">
    <property type="entry name" value="AtsK-like"/>
</dbReference>
<proteinExistence type="inferred from homology"/>
<evidence type="ECO:0000256" key="4">
    <source>
        <dbReference type="ARBA" id="ARBA00022964"/>
    </source>
</evidence>
<comment type="cofactor">
    <cofactor evidence="1">
        <name>Fe(2+)</name>
        <dbReference type="ChEBI" id="CHEBI:29033"/>
    </cofactor>
</comment>
<dbReference type="Gene3D" id="3.60.130.10">
    <property type="entry name" value="Clavaminate synthase-like"/>
    <property type="match status" value="1"/>
</dbReference>
<feature type="domain" description="TauD/TfdA-like" evidence="7">
    <location>
        <begin position="60"/>
        <end position="354"/>
    </location>
</feature>
<evidence type="ECO:0000313" key="9">
    <source>
        <dbReference type="Proteomes" id="UP000190744"/>
    </source>
</evidence>
<accession>A0A1S9RY12</accession>
<protein>
    <submittedName>
        <fullName evidence="8">Taurine catabolism dioxygenase TauD, TfdA family protein</fullName>
    </submittedName>
</protein>
<keyword evidence="4 8" id="KW-0223">Dioxygenase</keyword>
<dbReference type="Proteomes" id="UP000190744">
    <property type="component" value="Unassembled WGS sequence"/>
</dbReference>
<gene>
    <name evidence="8" type="ORF">PEBR_04675</name>
</gene>
<evidence type="ECO:0000256" key="3">
    <source>
        <dbReference type="ARBA" id="ARBA00022723"/>
    </source>
</evidence>
<evidence type="ECO:0000259" key="7">
    <source>
        <dbReference type="Pfam" id="PF02668"/>
    </source>
</evidence>
<keyword evidence="6" id="KW-0408">Iron</keyword>
<keyword evidence="5" id="KW-0560">Oxidoreductase</keyword>
<name>A0A1S9RY12_PENBI</name>
<dbReference type="InterPro" id="IPR003819">
    <property type="entry name" value="TauD/TfdA-like"/>
</dbReference>